<evidence type="ECO:0000256" key="3">
    <source>
        <dbReference type="ARBA" id="ARBA00022475"/>
    </source>
</evidence>
<evidence type="ECO:0000256" key="1">
    <source>
        <dbReference type="ARBA" id="ARBA00004651"/>
    </source>
</evidence>
<protein>
    <submittedName>
        <fullName evidence="8">Putative permease</fullName>
    </submittedName>
</protein>
<dbReference type="InterPro" id="IPR005524">
    <property type="entry name" value="DUF318"/>
</dbReference>
<proteinExistence type="inferred from homology"/>
<comment type="subcellular location">
    <subcellularLocation>
        <location evidence="1">Cell membrane</location>
        <topology evidence="1">Multi-pass membrane protein</topology>
    </subcellularLocation>
</comment>
<evidence type="ECO:0000313" key="9">
    <source>
        <dbReference type="Proteomes" id="UP000184608"/>
    </source>
</evidence>
<dbReference type="Pfam" id="PF03773">
    <property type="entry name" value="ArsP_1"/>
    <property type="match status" value="1"/>
</dbReference>
<reference evidence="8 9" key="1">
    <citation type="submission" date="2016-11" db="EMBL/GenBank/DDBJ databases">
        <authorList>
            <person name="Jaros S."/>
            <person name="Januszkiewicz K."/>
            <person name="Wedrychowicz H."/>
        </authorList>
    </citation>
    <scope>NUCLEOTIDE SEQUENCE [LARGE SCALE GENOMIC DNA]</scope>
    <source>
        <strain evidence="8 9">CECT 7868</strain>
    </source>
</reference>
<dbReference type="InterPro" id="IPR052923">
    <property type="entry name" value="UPF0718"/>
</dbReference>
<feature type="transmembrane region" description="Helical" evidence="7">
    <location>
        <begin position="241"/>
        <end position="258"/>
    </location>
</feature>
<keyword evidence="4 7" id="KW-0812">Transmembrane</keyword>
<feature type="transmembrane region" description="Helical" evidence="7">
    <location>
        <begin position="342"/>
        <end position="362"/>
    </location>
</feature>
<sequence length="388" mass="40901">MNTLTLISQAFLDLWLDAAFWLILGLGVAGLLQTFVKSDYLGRHLKGQGLLPAVKAAVLGIPLPLCSCGVIPAAVGLRRAGASKGATTAFLISTPETGVDSIAVSYALLGPFMTVIRPVAAICSAIAAAVFVNLGERKKTAQAITIKTAVQYSMAAPLATKASFSPSPQIQQAHQPAPSCHCCHSKKTPSSLGGRIWQGQVYAFTELLGDLSLWLIVGLIASACVIAFVPENTLAEISQGGWAMVIMALIGVPMYICASASTPLAAGLMLAGVSPGATLVFLLAGPATNVATLGIVRKEMGTRTLIGYLTGVIGVAIGFGYLTNFLVGFWQIDIGSELGHSHAFMPAWMVWSAALILAGLVLRDLWKRFLVFFHKPWRKSPAHIHHSD</sequence>
<evidence type="ECO:0000256" key="6">
    <source>
        <dbReference type="ARBA" id="ARBA00023136"/>
    </source>
</evidence>
<feature type="transmembrane region" description="Helical" evidence="7">
    <location>
        <begin position="305"/>
        <end position="330"/>
    </location>
</feature>
<dbReference type="PANTHER" id="PTHR34184:SF4">
    <property type="entry name" value="UPF0718 PROTEIN YCGR"/>
    <property type="match status" value="1"/>
</dbReference>
<keyword evidence="3" id="KW-1003">Cell membrane</keyword>
<dbReference type="AlphaFoldDB" id="A0A1M6CGB2"/>
<evidence type="ECO:0000256" key="4">
    <source>
        <dbReference type="ARBA" id="ARBA00022692"/>
    </source>
</evidence>
<dbReference type="RefSeq" id="WP_073605617.1">
    <property type="nucleotide sequence ID" value="NZ_FQXZ01000045.1"/>
</dbReference>
<evidence type="ECO:0000313" key="8">
    <source>
        <dbReference type="EMBL" id="SHI60070.1"/>
    </source>
</evidence>
<feature type="transmembrane region" description="Helical" evidence="7">
    <location>
        <begin position="211"/>
        <end position="229"/>
    </location>
</feature>
<name>A0A1M6CGB2_9VIBR</name>
<keyword evidence="9" id="KW-1185">Reference proteome</keyword>
<dbReference type="OrthoDB" id="9810876at2"/>
<dbReference type="PANTHER" id="PTHR34184">
    <property type="entry name" value="UPF0718 PROTEIN YCGR"/>
    <property type="match status" value="1"/>
</dbReference>
<keyword evidence="5 7" id="KW-1133">Transmembrane helix</keyword>
<keyword evidence="6 7" id="KW-0472">Membrane</keyword>
<organism evidence="8 9">
    <name type="scientific">Vibrio aerogenes CECT 7868</name>
    <dbReference type="NCBI Taxonomy" id="1216006"/>
    <lineage>
        <taxon>Bacteria</taxon>
        <taxon>Pseudomonadati</taxon>
        <taxon>Pseudomonadota</taxon>
        <taxon>Gammaproteobacteria</taxon>
        <taxon>Vibrionales</taxon>
        <taxon>Vibrionaceae</taxon>
        <taxon>Vibrio</taxon>
    </lineage>
</organism>
<evidence type="ECO:0000256" key="2">
    <source>
        <dbReference type="ARBA" id="ARBA00006386"/>
    </source>
</evidence>
<comment type="similarity">
    <text evidence="2">Belongs to the UPF0718 family.</text>
</comment>
<gene>
    <name evidence="8" type="ORF">VA7868_04012</name>
</gene>
<dbReference type="GO" id="GO:0005886">
    <property type="term" value="C:plasma membrane"/>
    <property type="evidence" value="ECO:0007669"/>
    <property type="project" value="UniProtKB-SubCell"/>
</dbReference>
<dbReference type="EMBL" id="FQXZ01000045">
    <property type="protein sequence ID" value="SHI60070.1"/>
    <property type="molecule type" value="Genomic_DNA"/>
</dbReference>
<accession>A0A1M6CGB2</accession>
<feature type="transmembrane region" description="Helical" evidence="7">
    <location>
        <begin position="12"/>
        <end position="36"/>
    </location>
</feature>
<evidence type="ECO:0000256" key="5">
    <source>
        <dbReference type="ARBA" id="ARBA00022989"/>
    </source>
</evidence>
<dbReference type="Proteomes" id="UP000184608">
    <property type="component" value="Unassembled WGS sequence"/>
</dbReference>
<dbReference type="NCBIfam" id="NF033936">
    <property type="entry name" value="CuZnOut_SO0444"/>
    <property type="match status" value="1"/>
</dbReference>
<evidence type="ECO:0000256" key="7">
    <source>
        <dbReference type="SAM" id="Phobius"/>
    </source>
</evidence>
<feature type="transmembrane region" description="Helical" evidence="7">
    <location>
        <begin position="115"/>
        <end position="134"/>
    </location>
</feature>
<feature type="transmembrane region" description="Helical" evidence="7">
    <location>
        <begin position="56"/>
        <end position="77"/>
    </location>
</feature>
<feature type="transmembrane region" description="Helical" evidence="7">
    <location>
        <begin position="265"/>
        <end position="285"/>
    </location>
</feature>
<dbReference type="STRING" id="1216006.VA7868_04012"/>